<dbReference type="Proteomes" id="UP000046122">
    <property type="component" value="Unassembled WGS sequence"/>
</dbReference>
<organism evidence="1 2">
    <name type="scientific">Mesorhizobium plurifarium</name>
    <dbReference type="NCBI Taxonomy" id="69974"/>
    <lineage>
        <taxon>Bacteria</taxon>
        <taxon>Pseudomonadati</taxon>
        <taxon>Pseudomonadota</taxon>
        <taxon>Alphaproteobacteria</taxon>
        <taxon>Hyphomicrobiales</taxon>
        <taxon>Phyllobacteriaceae</taxon>
        <taxon>Mesorhizobium</taxon>
    </lineage>
</organism>
<proteinExistence type="predicted"/>
<evidence type="ECO:0000313" key="2">
    <source>
        <dbReference type="Proteomes" id="UP000046122"/>
    </source>
</evidence>
<evidence type="ECO:0000313" key="1">
    <source>
        <dbReference type="EMBL" id="CDX51551.1"/>
    </source>
</evidence>
<name>A0A090GSY5_MESPL</name>
<protein>
    <submittedName>
        <fullName evidence="1">Uncharacterized protein</fullName>
    </submittedName>
</protein>
<accession>A0A090GSY5</accession>
<sequence length="68" mass="7484">MGFSQALLALRRDPVYVLLVDGRAVGFLDGYDIMEIRSNLRGAVMGACSQSSWLDLPPRRDAPSSKSR</sequence>
<dbReference type="EMBL" id="CCNE01000005">
    <property type="protein sequence ID" value="CDX51551.1"/>
    <property type="molecule type" value="Genomic_DNA"/>
</dbReference>
<gene>
    <name evidence="1" type="ORF">MPL3365_130522</name>
</gene>
<reference evidence="1 2" key="1">
    <citation type="submission" date="2014-08" db="EMBL/GenBank/DDBJ databases">
        <authorList>
            <person name="Moulin Lionel"/>
        </authorList>
    </citation>
    <scope>NUCLEOTIDE SEQUENCE [LARGE SCALE GENOMIC DNA]</scope>
</reference>
<dbReference type="AlphaFoldDB" id="A0A090GSY5"/>